<dbReference type="RefSeq" id="WP_204031403.1">
    <property type="nucleotide sequence ID" value="NZ_BOOW01000044.1"/>
</dbReference>
<dbReference type="Pfam" id="PF07690">
    <property type="entry name" value="MFS_1"/>
    <property type="match status" value="1"/>
</dbReference>
<feature type="transmembrane region" description="Helical" evidence="5">
    <location>
        <begin position="393"/>
        <end position="411"/>
    </location>
</feature>
<keyword evidence="8" id="KW-1185">Reference proteome</keyword>
<feature type="domain" description="Major facilitator superfamily (MFS) profile" evidence="6">
    <location>
        <begin position="229"/>
        <end position="415"/>
    </location>
</feature>
<evidence type="ECO:0000313" key="7">
    <source>
        <dbReference type="EMBL" id="GII96400.1"/>
    </source>
</evidence>
<evidence type="ECO:0000256" key="3">
    <source>
        <dbReference type="ARBA" id="ARBA00022989"/>
    </source>
</evidence>
<feature type="transmembrane region" description="Helical" evidence="5">
    <location>
        <begin position="234"/>
        <end position="256"/>
    </location>
</feature>
<sequence length="415" mass="42747">MTVPLSRPATTPRTGRLPLLLATMFAFNTTGYIAITAAVQILLPTQVAAADPVGKLTSFGLVTGISAIASVGVPPIVGALSDRTRGRWGRRTPWFLYGGLATAAALVLLGSLSTVTGLLIGWFLVQGAVNVGLNIVLAVVADRVPSRRLGLASTLNGLGIPVGGAIGTWAGALLVDSILLAYCLLAVVFLAGSLVMAVVARETAGTAGRTARSFKEELAAAVESLRTRDYAWAFAARAVMFLGYFMASSFSLYALTDYIQLPGGLAPATAAATLGLVTTGFLALGMIVMGPLADRLDRRKLFVLLSSLLIAVSTAMPVLSPTWSTQLVAAVLSGIGFGTYLSVDQALVTLVLPAREDSGRDLGVFHIALNAPQVVAPFIAAVVVGGLGGFPGLYVVGGLLALVGSVFIVPIRSVR</sequence>
<dbReference type="InterPro" id="IPR011701">
    <property type="entry name" value="MFS"/>
</dbReference>
<dbReference type="Proteomes" id="UP000606172">
    <property type="component" value="Unassembled WGS sequence"/>
</dbReference>
<feature type="transmembrane region" description="Helical" evidence="5">
    <location>
        <begin position="326"/>
        <end position="352"/>
    </location>
</feature>
<feature type="transmembrane region" description="Helical" evidence="5">
    <location>
        <begin position="268"/>
        <end position="289"/>
    </location>
</feature>
<feature type="transmembrane region" description="Helical" evidence="5">
    <location>
        <begin position="153"/>
        <end position="172"/>
    </location>
</feature>
<comment type="subcellular location">
    <subcellularLocation>
        <location evidence="1">Cell membrane</location>
        <topology evidence="1">Multi-pass membrane protein</topology>
    </subcellularLocation>
</comment>
<keyword evidence="4 5" id="KW-0472">Membrane</keyword>
<dbReference type="GO" id="GO:0022857">
    <property type="term" value="F:transmembrane transporter activity"/>
    <property type="evidence" value="ECO:0007669"/>
    <property type="project" value="InterPro"/>
</dbReference>
<dbReference type="SUPFAM" id="SSF103473">
    <property type="entry name" value="MFS general substrate transporter"/>
    <property type="match status" value="1"/>
</dbReference>
<feature type="transmembrane region" description="Helical" evidence="5">
    <location>
        <begin position="17"/>
        <end position="39"/>
    </location>
</feature>
<gene>
    <name evidence="7" type="primary">floR</name>
    <name evidence="7" type="ORF">Ssi02_66310</name>
</gene>
<keyword evidence="3 5" id="KW-1133">Transmembrane helix</keyword>
<evidence type="ECO:0000256" key="4">
    <source>
        <dbReference type="ARBA" id="ARBA00023136"/>
    </source>
</evidence>
<dbReference type="PANTHER" id="PTHR23528:SF1">
    <property type="entry name" value="MAJOR FACILITATOR SUPERFAMILY (MFS) PROFILE DOMAIN-CONTAINING PROTEIN"/>
    <property type="match status" value="1"/>
</dbReference>
<dbReference type="GO" id="GO:0005886">
    <property type="term" value="C:plasma membrane"/>
    <property type="evidence" value="ECO:0007669"/>
    <property type="project" value="UniProtKB-SubCell"/>
</dbReference>
<keyword evidence="2 5" id="KW-0812">Transmembrane</keyword>
<feature type="transmembrane region" description="Helical" evidence="5">
    <location>
        <begin position="94"/>
        <end position="113"/>
    </location>
</feature>
<feature type="transmembrane region" description="Helical" evidence="5">
    <location>
        <begin position="301"/>
        <end position="320"/>
    </location>
</feature>
<name>A0A919RMA4_9ACTN</name>
<evidence type="ECO:0000256" key="2">
    <source>
        <dbReference type="ARBA" id="ARBA00022692"/>
    </source>
</evidence>
<evidence type="ECO:0000259" key="6">
    <source>
        <dbReference type="PROSITE" id="PS50850"/>
    </source>
</evidence>
<comment type="caution">
    <text evidence="7">The sequence shown here is derived from an EMBL/GenBank/DDBJ whole genome shotgun (WGS) entry which is preliminary data.</text>
</comment>
<dbReference type="EMBL" id="BOOW01000044">
    <property type="protein sequence ID" value="GII96400.1"/>
    <property type="molecule type" value="Genomic_DNA"/>
</dbReference>
<dbReference type="PROSITE" id="PS50850">
    <property type="entry name" value="MFS"/>
    <property type="match status" value="1"/>
</dbReference>
<dbReference type="InterPro" id="IPR020846">
    <property type="entry name" value="MFS_dom"/>
</dbReference>
<organism evidence="7 8">
    <name type="scientific">Sinosporangium siamense</name>
    <dbReference type="NCBI Taxonomy" id="1367973"/>
    <lineage>
        <taxon>Bacteria</taxon>
        <taxon>Bacillati</taxon>
        <taxon>Actinomycetota</taxon>
        <taxon>Actinomycetes</taxon>
        <taxon>Streptosporangiales</taxon>
        <taxon>Streptosporangiaceae</taxon>
        <taxon>Sinosporangium</taxon>
    </lineage>
</organism>
<feature type="transmembrane region" description="Helical" evidence="5">
    <location>
        <begin position="364"/>
        <end position="387"/>
    </location>
</feature>
<protein>
    <submittedName>
        <fullName evidence="7">MFS transporter</fullName>
    </submittedName>
</protein>
<proteinExistence type="predicted"/>
<dbReference type="AlphaFoldDB" id="A0A919RMA4"/>
<dbReference type="Gene3D" id="1.20.1250.20">
    <property type="entry name" value="MFS general substrate transporter like domains"/>
    <property type="match status" value="2"/>
</dbReference>
<feature type="transmembrane region" description="Helical" evidence="5">
    <location>
        <begin position="59"/>
        <end position="82"/>
    </location>
</feature>
<feature type="transmembrane region" description="Helical" evidence="5">
    <location>
        <begin position="119"/>
        <end position="141"/>
    </location>
</feature>
<feature type="transmembrane region" description="Helical" evidence="5">
    <location>
        <begin position="178"/>
        <end position="200"/>
    </location>
</feature>
<evidence type="ECO:0000256" key="5">
    <source>
        <dbReference type="SAM" id="Phobius"/>
    </source>
</evidence>
<evidence type="ECO:0000313" key="8">
    <source>
        <dbReference type="Proteomes" id="UP000606172"/>
    </source>
</evidence>
<dbReference type="InterPro" id="IPR036259">
    <property type="entry name" value="MFS_trans_sf"/>
</dbReference>
<dbReference type="PANTHER" id="PTHR23528">
    <property type="match status" value="1"/>
</dbReference>
<reference evidence="7" key="1">
    <citation type="submission" date="2021-01" db="EMBL/GenBank/DDBJ databases">
        <title>Whole genome shotgun sequence of Sinosporangium siamense NBRC 109515.</title>
        <authorList>
            <person name="Komaki H."/>
            <person name="Tamura T."/>
        </authorList>
    </citation>
    <scope>NUCLEOTIDE SEQUENCE</scope>
    <source>
        <strain evidence="7">NBRC 109515</strain>
    </source>
</reference>
<evidence type="ECO:0000256" key="1">
    <source>
        <dbReference type="ARBA" id="ARBA00004651"/>
    </source>
</evidence>
<accession>A0A919RMA4</accession>